<organism evidence="2 3">
    <name type="scientific">Euroglyphus maynei</name>
    <name type="common">Mayne's house dust mite</name>
    <dbReference type="NCBI Taxonomy" id="6958"/>
    <lineage>
        <taxon>Eukaryota</taxon>
        <taxon>Metazoa</taxon>
        <taxon>Ecdysozoa</taxon>
        <taxon>Arthropoda</taxon>
        <taxon>Chelicerata</taxon>
        <taxon>Arachnida</taxon>
        <taxon>Acari</taxon>
        <taxon>Acariformes</taxon>
        <taxon>Sarcoptiformes</taxon>
        <taxon>Astigmata</taxon>
        <taxon>Psoroptidia</taxon>
        <taxon>Analgoidea</taxon>
        <taxon>Pyroglyphidae</taxon>
        <taxon>Pyroglyphinae</taxon>
        <taxon>Euroglyphus</taxon>
    </lineage>
</organism>
<protein>
    <submittedName>
        <fullName evidence="2">Uncharacterized protein</fullName>
    </submittedName>
</protein>
<feature type="compositionally biased region" description="Basic and acidic residues" evidence="1">
    <location>
        <begin position="41"/>
        <end position="58"/>
    </location>
</feature>
<dbReference type="Proteomes" id="UP000194236">
    <property type="component" value="Unassembled WGS sequence"/>
</dbReference>
<accession>A0A1Y3B938</accession>
<comment type="caution">
    <text evidence="2">The sequence shown here is derived from an EMBL/GenBank/DDBJ whole genome shotgun (WGS) entry which is preliminary data.</text>
</comment>
<gene>
    <name evidence="2" type="ORF">BLA29_012292</name>
</gene>
<evidence type="ECO:0000313" key="2">
    <source>
        <dbReference type="EMBL" id="OTF76393.1"/>
    </source>
</evidence>
<feature type="compositionally biased region" description="Low complexity" evidence="1">
    <location>
        <begin position="10"/>
        <end position="31"/>
    </location>
</feature>
<sequence length="64" mass="6432">RKSVGGSGGNTSSPGSGNSSLSGRNSQSGVSTASSTAAESLRSRDVQAELDRIIEDTKSSTNDE</sequence>
<keyword evidence="3" id="KW-1185">Reference proteome</keyword>
<feature type="region of interest" description="Disordered" evidence="1">
    <location>
        <begin position="1"/>
        <end position="64"/>
    </location>
</feature>
<dbReference type="EMBL" id="MUJZ01037711">
    <property type="protein sequence ID" value="OTF76393.1"/>
    <property type="molecule type" value="Genomic_DNA"/>
</dbReference>
<evidence type="ECO:0000313" key="3">
    <source>
        <dbReference type="Proteomes" id="UP000194236"/>
    </source>
</evidence>
<evidence type="ECO:0000256" key="1">
    <source>
        <dbReference type="SAM" id="MobiDB-lite"/>
    </source>
</evidence>
<proteinExistence type="predicted"/>
<reference evidence="2 3" key="1">
    <citation type="submission" date="2017-03" db="EMBL/GenBank/DDBJ databases">
        <title>Genome Survey of Euroglyphus maynei.</title>
        <authorList>
            <person name="Arlian L.G."/>
            <person name="Morgan M.S."/>
            <person name="Rider S.D."/>
        </authorList>
    </citation>
    <scope>NUCLEOTIDE SEQUENCE [LARGE SCALE GENOMIC DNA]</scope>
    <source>
        <strain evidence="2">Arlian Lab</strain>
        <tissue evidence="2">Whole body</tissue>
    </source>
</reference>
<dbReference type="AlphaFoldDB" id="A0A1Y3B938"/>
<feature type="non-terminal residue" evidence="2">
    <location>
        <position position="1"/>
    </location>
</feature>
<name>A0A1Y3B938_EURMA</name>